<dbReference type="AlphaFoldDB" id="A0A815V916"/>
<organism evidence="2 4">
    <name type="scientific">Didymodactylos carnosus</name>
    <dbReference type="NCBI Taxonomy" id="1234261"/>
    <lineage>
        <taxon>Eukaryota</taxon>
        <taxon>Metazoa</taxon>
        <taxon>Spiralia</taxon>
        <taxon>Gnathifera</taxon>
        <taxon>Rotifera</taxon>
        <taxon>Eurotatoria</taxon>
        <taxon>Bdelloidea</taxon>
        <taxon>Philodinida</taxon>
        <taxon>Philodinidae</taxon>
        <taxon>Didymodactylos</taxon>
    </lineage>
</organism>
<dbReference type="OrthoDB" id="7680010at2759"/>
<name>A0A815V916_9BILA</name>
<dbReference type="EMBL" id="CAJOBC010089879">
    <property type="protein sequence ID" value="CAF4385171.1"/>
    <property type="molecule type" value="Genomic_DNA"/>
</dbReference>
<evidence type="ECO:0000313" key="3">
    <source>
        <dbReference type="EMBL" id="CAF4385171.1"/>
    </source>
</evidence>
<feature type="domain" description="Mutator-like transposase" evidence="1">
    <location>
        <begin position="2"/>
        <end position="131"/>
    </location>
</feature>
<feature type="non-terminal residue" evidence="2">
    <location>
        <position position="1"/>
    </location>
</feature>
<dbReference type="EMBL" id="CAJNOQ010024315">
    <property type="protein sequence ID" value="CAF1526175.1"/>
    <property type="molecule type" value="Genomic_DNA"/>
</dbReference>
<dbReference type="Pfam" id="PF20700">
    <property type="entry name" value="Mutator"/>
    <property type="match status" value="1"/>
</dbReference>
<protein>
    <recommendedName>
        <fullName evidence="1">Mutator-like transposase domain-containing protein</fullName>
    </recommendedName>
</protein>
<keyword evidence="4" id="KW-1185">Reference proteome</keyword>
<dbReference type="InterPro" id="IPR049012">
    <property type="entry name" value="Mutator_transp_dom"/>
</dbReference>
<gene>
    <name evidence="2" type="ORF">GPM918_LOCUS37792</name>
    <name evidence="3" type="ORF">SRO942_LOCUS38570</name>
</gene>
<reference evidence="2" key="1">
    <citation type="submission" date="2021-02" db="EMBL/GenBank/DDBJ databases">
        <authorList>
            <person name="Nowell W R."/>
        </authorList>
    </citation>
    <scope>NUCLEOTIDE SEQUENCE</scope>
</reference>
<evidence type="ECO:0000259" key="1">
    <source>
        <dbReference type="Pfam" id="PF20700"/>
    </source>
</evidence>
<sequence length="265" mass="30028">SGTTDLTVSGDGSWQKRDFSSVHGVSTIISSNTPAKIIDTIRYSKKCSRCQGTLSMKHSDKEKYKHIIKNDVCEANFIGSSGIHELFKRSQLKYSVRYTKYIGDGGSKIMPRLREEPPYDNVSTNEEPYHKWRDPKCCGYWKSLQLGEDYDHSSHALPPAVMKAVKPVFQELASEENLKRVLNGSTQNPSTQIILNLGEVGYFTIISLKRIDKARIYIQHKETIRKIKQKTAIANNNDDSDFDSGDIDVLYSMIDNSNDYVPGEY</sequence>
<comment type="caution">
    <text evidence="2">The sequence shown here is derived from an EMBL/GenBank/DDBJ whole genome shotgun (WGS) entry which is preliminary data.</text>
</comment>
<accession>A0A815V916</accession>
<dbReference type="Proteomes" id="UP000681722">
    <property type="component" value="Unassembled WGS sequence"/>
</dbReference>
<proteinExistence type="predicted"/>
<dbReference type="Proteomes" id="UP000663829">
    <property type="component" value="Unassembled WGS sequence"/>
</dbReference>
<evidence type="ECO:0000313" key="4">
    <source>
        <dbReference type="Proteomes" id="UP000663829"/>
    </source>
</evidence>
<evidence type="ECO:0000313" key="2">
    <source>
        <dbReference type="EMBL" id="CAF1526175.1"/>
    </source>
</evidence>